<feature type="chain" id="PRO_5031379482" description="Deacetylase PdaC domain-containing protein" evidence="1">
    <location>
        <begin position="21"/>
        <end position="281"/>
    </location>
</feature>
<reference evidence="3 4" key="1">
    <citation type="submission" date="2020-08" db="EMBL/GenBank/DDBJ databases">
        <title>Genomic Encyclopedia of Type Strains, Phase IV (KMG-IV): sequencing the most valuable type-strain genomes for metagenomic binning, comparative biology and taxonomic classification.</title>
        <authorList>
            <person name="Goeker M."/>
        </authorList>
    </citation>
    <scope>NUCLEOTIDE SEQUENCE [LARGE SCALE GENOMIC DNA]</scope>
    <source>
        <strain evidence="3 4">DSM 27568</strain>
    </source>
</reference>
<dbReference type="AlphaFoldDB" id="A0A7W6BWI7"/>
<feature type="domain" description="Deacetylase PdaC" evidence="2">
    <location>
        <begin position="64"/>
        <end position="155"/>
    </location>
</feature>
<evidence type="ECO:0000259" key="2">
    <source>
        <dbReference type="Pfam" id="PF13739"/>
    </source>
</evidence>
<gene>
    <name evidence="3" type="ORF">GGR39_000873</name>
</gene>
<dbReference type="EMBL" id="JACIDY010000002">
    <property type="protein sequence ID" value="MBB3939233.1"/>
    <property type="molecule type" value="Genomic_DNA"/>
</dbReference>
<name>A0A7W6BWI7_9SPHN</name>
<keyword evidence="1" id="KW-0732">Signal</keyword>
<dbReference type="RefSeq" id="WP_058735254.1">
    <property type="nucleotide sequence ID" value="NZ_JACIDY010000002.1"/>
</dbReference>
<evidence type="ECO:0000256" key="1">
    <source>
        <dbReference type="SAM" id="SignalP"/>
    </source>
</evidence>
<dbReference type="Pfam" id="PF13739">
    <property type="entry name" value="PdaC"/>
    <property type="match status" value="1"/>
</dbReference>
<evidence type="ECO:0000313" key="4">
    <source>
        <dbReference type="Proteomes" id="UP000561459"/>
    </source>
</evidence>
<dbReference type="Proteomes" id="UP000561459">
    <property type="component" value="Unassembled WGS sequence"/>
</dbReference>
<protein>
    <recommendedName>
        <fullName evidence="2">Deacetylase PdaC domain-containing protein</fullName>
    </recommendedName>
</protein>
<accession>A0A7W6BWI7</accession>
<comment type="caution">
    <text evidence="3">The sequence shown here is derived from an EMBL/GenBank/DDBJ whole genome shotgun (WGS) entry which is preliminary data.</text>
</comment>
<organism evidence="3 4">
    <name type="scientific">Novosphingobium fluoreni</name>
    <dbReference type="NCBI Taxonomy" id="1391222"/>
    <lineage>
        <taxon>Bacteria</taxon>
        <taxon>Pseudomonadati</taxon>
        <taxon>Pseudomonadota</taxon>
        <taxon>Alphaproteobacteria</taxon>
        <taxon>Sphingomonadales</taxon>
        <taxon>Sphingomonadaceae</taxon>
        <taxon>Novosphingobium</taxon>
    </lineage>
</organism>
<keyword evidence="4" id="KW-1185">Reference proteome</keyword>
<feature type="signal peptide" evidence="1">
    <location>
        <begin position="1"/>
        <end position="20"/>
    </location>
</feature>
<proteinExistence type="predicted"/>
<dbReference type="InterPro" id="IPR025303">
    <property type="entry name" value="PdaC"/>
</dbReference>
<dbReference type="Gene3D" id="3.30.565.40">
    <property type="entry name" value="Fervidobacterium nodosum Rt17-B1 like"/>
    <property type="match status" value="1"/>
</dbReference>
<sequence>MQRKLLPTLTLMTLAAIPLAACDATPTAQQAGASPAATATASAQPAPTASATAVAVSAAGRAEKVDNDLYEFEYSYPGKAAAIPDLKSLLDKKLATARAELEAGSKADQVEAKKSDYPYRQHSSSAEWKVVTDLPNWLSLSAEGYEYSGGAHGQTFYQSLLWDRRQNMARDPSDLFYSKAALGSVIRDAFCDALDKDRAKRRGQPVNRNSGDEFDKCIDPSENTIILGSTNGKTFDRIGILVGPYAAGSYAEGTYEITLPVTARVMGSVKPVYQADFSVRK</sequence>
<evidence type="ECO:0000313" key="3">
    <source>
        <dbReference type="EMBL" id="MBB3939233.1"/>
    </source>
</evidence>